<dbReference type="Proteomes" id="UP000198757">
    <property type="component" value="Unassembled WGS sequence"/>
</dbReference>
<organism evidence="2 3">
    <name type="scientific">Niabella drilacis (strain DSM 25811 / CCM 8410 / CCUG 62505 / LMG 26954 / E90)</name>
    <dbReference type="NCBI Taxonomy" id="1285928"/>
    <lineage>
        <taxon>Bacteria</taxon>
        <taxon>Pseudomonadati</taxon>
        <taxon>Bacteroidota</taxon>
        <taxon>Chitinophagia</taxon>
        <taxon>Chitinophagales</taxon>
        <taxon>Chitinophagaceae</taxon>
        <taxon>Niabella</taxon>
    </lineage>
</organism>
<feature type="signal peptide" evidence="1">
    <location>
        <begin position="1"/>
        <end position="27"/>
    </location>
</feature>
<evidence type="ECO:0008006" key="4">
    <source>
        <dbReference type="Google" id="ProtNLM"/>
    </source>
</evidence>
<accession>A0A1G6V203</accession>
<keyword evidence="3" id="KW-1185">Reference proteome</keyword>
<dbReference type="EMBL" id="FMZO01000009">
    <property type="protein sequence ID" value="SDD47521.1"/>
    <property type="molecule type" value="Genomic_DNA"/>
</dbReference>
<reference evidence="3" key="1">
    <citation type="submission" date="2016-10" db="EMBL/GenBank/DDBJ databases">
        <authorList>
            <person name="Varghese N."/>
            <person name="Submissions S."/>
        </authorList>
    </citation>
    <scope>NUCLEOTIDE SEQUENCE [LARGE SCALE GENOMIC DNA]</scope>
    <source>
        <strain evidence="3">DSM 25811 / CCM 8410 / LMG 26954 / E90</strain>
    </source>
</reference>
<dbReference type="STRING" id="1285928.SAMN04487894_109163"/>
<sequence length="278" mass="31536">MNGNPSVKKTTLIVALFALFNLNGVYAQSISSSAVNSLSEYRLITVPDTANNAFFRTHPMIEKLVVSFSDERPYGIFVLFKDDKARRLREYYKSDHEVDSVIFKKLYSSFKCPQQVVRRRNDDDLCNQCVIATATVYMDSVRCSFAPSSTVEEDRSSRQRRVLATVPEYAGDMSKVAEKIRPYANQVLKPADSIIVFRGIVMQDGVLRNLELIVGRKSVYSDKVQKVFEQQVHGWSPAKLIESNATYESYIKIYIRINNDGTVSILTSPRTMVNITGR</sequence>
<proteinExistence type="predicted"/>
<gene>
    <name evidence="2" type="ORF">SAMN04487894_109163</name>
</gene>
<name>A0A1G6V203_NIADE</name>
<dbReference type="RefSeq" id="WP_090391296.1">
    <property type="nucleotide sequence ID" value="NZ_FMZO01000009.1"/>
</dbReference>
<evidence type="ECO:0000313" key="2">
    <source>
        <dbReference type="EMBL" id="SDD47521.1"/>
    </source>
</evidence>
<evidence type="ECO:0000313" key="3">
    <source>
        <dbReference type="Proteomes" id="UP000198757"/>
    </source>
</evidence>
<keyword evidence="1" id="KW-0732">Signal</keyword>
<feature type="chain" id="PRO_5011780956" description="TonB protein C-terminal" evidence="1">
    <location>
        <begin position="28"/>
        <end position="278"/>
    </location>
</feature>
<protein>
    <recommendedName>
        <fullName evidence="4">TonB protein C-terminal</fullName>
    </recommendedName>
</protein>
<dbReference type="OrthoDB" id="762278at2"/>
<evidence type="ECO:0000256" key="1">
    <source>
        <dbReference type="SAM" id="SignalP"/>
    </source>
</evidence>
<dbReference type="AlphaFoldDB" id="A0A1G6V203"/>